<proteinExistence type="predicted"/>
<evidence type="ECO:0000256" key="1">
    <source>
        <dbReference type="SAM" id="Phobius"/>
    </source>
</evidence>
<gene>
    <name evidence="2" type="ORF">SAMN02745123_00933</name>
</gene>
<keyword evidence="3" id="KW-1185">Reference proteome</keyword>
<dbReference type="EMBL" id="FRAR01000008">
    <property type="protein sequence ID" value="SHK17345.1"/>
    <property type="molecule type" value="Genomic_DNA"/>
</dbReference>
<protein>
    <submittedName>
        <fullName evidence="2">Uncharacterized protein</fullName>
    </submittedName>
</protein>
<accession>A0A1M6QB09</accession>
<organism evidence="2 3">
    <name type="scientific">Desulforamulus aeronauticus DSM 10349</name>
    <dbReference type="NCBI Taxonomy" id="1121421"/>
    <lineage>
        <taxon>Bacteria</taxon>
        <taxon>Bacillati</taxon>
        <taxon>Bacillota</taxon>
        <taxon>Clostridia</taxon>
        <taxon>Eubacteriales</taxon>
        <taxon>Peptococcaceae</taxon>
        <taxon>Desulforamulus</taxon>
    </lineage>
</organism>
<keyword evidence="1" id="KW-0812">Transmembrane</keyword>
<dbReference type="AlphaFoldDB" id="A0A1M6QB09"/>
<dbReference type="Proteomes" id="UP000183997">
    <property type="component" value="Unassembled WGS sequence"/>
</dbReference>
<dbReference type="RefSeq" id="WP_072911301.1">
    <property type="nucleotide sequence ID" value="NZ_FRAR01000008.1"/>
</dbReference>
<feature type="transmembrane region" description="Helical" evidence="1">
    <location>
        <begin position="7"/>
        <end position="25"/>
    </location>
</feature>
<dbReference type="OrthoDB" id="2886374at2"/>
<evidence type="ECO:0000313" key="2">
    <source>
        <dbReference type="EMBL" id="SHK17345.1"/>
    </source>
</evidence>
<evidence type="ECO:0000313" key="3">
    <source>
        <dbReference type="Proteomes" id="UP000183997"/>
    </source>
</evidence>
<sequence>MKRFWKFAMWFTGFWVFYGIGSLIYGLTTDQGFNDQALYLIIGMLVIFSKSKAEYRASE</sequence>
<reference evidence="3" key="1">
    <citation type="submission" date="2016-11" db="EMBL/GenBank/DDBJ databases">
        <authorList>
            <person name="Varghese N."/>
            <person name="Submissions S."/>
        </authorList>
    </citation>
    <scope>NUCLEOTIDE SEQUENCE [LARGE SCALE GENOMIC DNA]</scope>
    <source>
        <strain evidence="3">DSM 10349</strain>
    </source>
</reference>
<keyword evidence="1" id="KW-1133">Transmembrane helix</keyword>
<name>A0A1M6QB09_9FIRM</name>
<keyword evidence="1" id="KW-0472">Membrane</keyword>